<organism evidence="2 3">
    <name type="scientific">Vitis vinifera</name>
    <name type="common">Grape</name>
    <dbReference type="NCBI Taxonomy" id="29760"/>
    <lineage>
        <taxon>Eukaryota</taxon>
        <taxon>Viridiplantae</taxon>
        <taxon>Streptophyta</taxon>
        <taxon>Embryophyta</taxon>
        <taxon>Tracheophyta</taxon>
        <taxon>Spermatophyta</taxon>
        <taxon>Magnoliopsida</taxon>
        <taxon>eudicotyledons</taxon>
        <taxon>Gunneridae</taxon>
        <taxon>Pentapetalae</taxon>
        <taxon>rosids</taxon>
        <taxon>Vitales</taxon>
        <taxon>Vitaceae</taxon>
        <taxon>Viteae</taxon>
        <taxon>Vitis</taxon>
    </lineage>
</organism>
<evidence type="ECO:0000313" key="2">
    <source>
        <dbReference type="EMBL" id="RVX19061.1"/>
    </source>
</evidence>
<dbReference type="PROSITE" id="PS50878">
    <property type="entry name" value="RT_POL"/>
    <property type="match status" value="1"/>
</dbReference>
<evidence type="ECO:0000313" key="3">
    <source>
        <dbReference type="Proteomes" id="UP000288805"/>
    </source>
</evidence>
<dbReference type="Pfam" id="PF13966">
    <property type="entry name" value="zf-RVT"/>
    <property type="match status" value="1"/>
</dbReference>
<protein>
    <submittedName>
        <fullName evidence="2">LINE-1 reverse transcriptase-like</fullName>
    </submittedName>
</protein>
<sequence>MAEGVVRSLGTGRFLEWGALDAHGSAGGVLICWDKRTLEMIEMEVGQFSISCRLRNVEDGFVWTFTGVYGPFSRVDREAFWEELGAIRGIWSDPWCIGGDFNVILSQRERSIQGRISGAMRRFAQVVDDLELLDLPLQGGVFSWSGGRNNQAWARLDRFLVTQCWLDNFCGIVQCRLPRPTSDHFPIMLKGGGLRRGPSPFRFENMWLKVDGFKDLLREWWQGTVVRGKASFRLASKLKVMKHKIKEWNREVFGRLEVNKNLALQQVEFWDRVESERSLSENETEMKKEAKETFKKWVLLEETHWRQVSRELWLKEGDKNTGFFHRMANAHRRNNSLDRIKINGVWRAEEQEVREGIVQNFQQLLTEEPSWRADIEGLHLPRLNSCEAEGLEVPFTMEEIHSALMGMNGDKAPGPDGFTGAFWQNCWEFVKEEIMDLFKEFYVQKSFEKSLNTTFLVLIPKKGGAEDLGEFRPISLLGGLYKLVAKVLANRLKKVLGKRKEKGLICKLDIEKAYDSINWKFLMKVLQKMGFGTRWMEWIWWCISTAKFSILVNGVPASFFLSSKGLRQGDPLSPYLFVMGMEALSALIRRAVGGGFVSGCSLKGRGGLVMEVSHLLFADDTIIFCEAKKEYLTSLCWILAWFEAASGLRINLAKSELIPIGEVEDIEEMAVELGCKVGALPSVYLGLPLGAHHKAISMWDGVEERMRRRLALWKRQYISKGGRITLIKSTLASIPTYQLSLFRMPKSVAKRLEKLQRDFLWGGGRMERKVHLIKWEVVCTHKVNGGLGIQKIDLLNKALLSMWIWRFAFEEDILWKKVIGVKYGQEGLGWRTNEARGAFGVGVWKEILKEANWCWDNIRFKVGKGTRVNFWTDHWCGDEALSRSFPQLFALAVHKNATISEVWDSSLGQGEEDSVVWRGGGQGTFGVRSAYNLLAAPNSIDFPVRCIWVDKVPTKAAFFAWEATWGKILMLDRLQRRGWQLPNCCFLCGCEEENVNHILLHCTVARVLWEIILALFGVHWVFPETVIELLLSWRGSFVGKKRKKIWNSISVCDLTEEREIREGIVNAFMQQFSESPEWKADIGNLSFNQICVQEAEMLEAPFCEDEVLTALMEMNGDKAPGPDGFSVFFWQCCWDFVKEEILEPISLLGGLYKMLAKVLANRLKKVIDKVVSHDQNAFVKGRQILDASLIANKVIDNWKKKGDKGVICKLDIEKAYDSINWQFLLKVMEKMGFGAKWLRGCVKEIPCPLSFCHGDGGAKCPNQKGYGGGFISGCKIQRNRGRAVHIAHLLFADDTIVFCEAKKEYLTNLSWILFWFEAASGLKINLAKSEVIPVGEVQRIEELAVELGCRVGKLPSVYLGLPLGVPNKAAYGWDGIEEKMRRRLALWKSQYISKGGRITLIKSTMGSMPVYQMSLFRMPMSVRFLASGLGDLLRIRRPFGNMCWKQSMVRRIMVGGPRRLWVRVVWKEILKEAGWCWDKMGFKVGKGNKISFWTDVWCGDSALSQRFPHLYTLAANRNAKIEDLWDQIVGEGGWNLRFIRDFNDWEVGLVGELLQALRGVRISWEDDSVFWRGGGSGHLE</sequence>
<proteinExistence type="predicted"/>
<dbReference type="Proteomes" id="UP000288805">
    <property type="component" value="Unassembled WGS sequence"/>
</dbReference>
<dbReference type="InterPro" id="IPR026960">
    <property type="entry name" value="RVT-Znf"/>
</dbReference>
<dbReference type="InterPro" id="IPR000477">
    <property type="entry name" value="RT_dom"/>
</dbReference>
<reference evidence="2 3" key="1">
    <citation type="journal article" date="2018" name="PLoS Genet.">
        <title>Population sequencing reveals clonal diversity and ancestral inbreeding in the grapevine cultivar Chardonnay.</title>
        <authorList>
            <person name="Roach M.J."/>
            <person name="Johnson D.L."/>
            <person name="Bohlmann J."/>
            <person name="van Vuuren H.J."/>
            <person name="Jones S.J."/>
            <person name="Pretorius I.S."/>
            <person name="Schmidt S.A."/>
            <person name="Borneman A.R."/>
        </authorList>
    </citation>
    <scope>NUCLEOTIDE SEQUENCE [LARGE SCALE GENOMIC DNA]</scope>
    <source>
        <strain evidence="3">cv. Chardonnay</strain>
        <tissue evidence="2">Leaf</tissue>
    </source>
</reference>
<dbReference type="PANTHER" id="PTHR33116:SF78">
    <property type="entry name" value="OS12G0587133 PROTEIN"/>
    <property type="match status" value="1"/>
</dbReference>
<dbReference type="InterPro" id="IPR043502">
    <property type="entry name" value="DNA/RNA_pol_sf"/>
</dbReference>
<dbReference type="CDD" id="cd01650">
    <property type="entry name" value="RT_nLTR_like"/>
    <property type="match status" value="2"/>
</dbReference>
<name>A0A438KCX5_VITVI</name>
<comment type="caution">
    <text evidence="2">The sequence shown here is derived from an EMBL/GenBank/DDBJ whole genome shotgun (WGS) entry which is preliminary data.</text>
</comment>
<gene>
    <name evidence="2" type="primary">LIN1_94</name>
    <name evidence="2" type="ORF">CK203_007023</name>
</gene>
<dbReference type="InterPro" id="IPR036691">
    <property type="entry name" value="Endo/exonu/phosph_ase_sf"/>
</dbReference>
<keyword evidence="2" id="KW-0695">RNA-directed DNA polymerase</keyword>
<dbReference type="PANTHER" id="PTHR33116">
    <property type="entry name" value="REVERSE TRANSCRIPTASE ZINC-BINDING DOMAIN-CONTAINING PROTEIN-RELATED-RELATED"/>
    <property type="match status" value="1"/>
</dbReference>
<dbReference type="Pfam" id="PF00078">
    <property type="entry name" value="RVT_1"/>
    <property type="match status" value="2"/>
</dbReference>
<dbReference type="SUPFAM" id="SSF56672">
    <property type="entry name" value="DNA/RNA polymerases"/>
    <property type="match status" value="2"/>
</dbReference>
<dbReference type="EMBL" id="QGNW01000010">
    <property type="protein sequence ID" value="RVX19061.1"/>
    <property type="molecule type" value="Genomic_DNA"/>
</dbReference>
<feature type="domain" description="Reverse transcriptase" evidence="1">
    <location>
        <begin position="440"/>
        <end position="689"/>
    </location>
</feature>
<dbReference type="GO" id="GO:0003964">
    <property type="term" value="F:RNA-directed DNA polymerase activity"/>
    <property type="evidence" value="ECO:0007669"/>
    <property type="project" value="UniProtKB-KW"/>
</dbReference>
<keyword evidence="2" id="KW-0548">Nucleotidyltransferase</keyword>
<accession>A0A438KCX5</accession>
<keyword evidence="2" id="KW-0808">Transferase</keyword>
<dbReference type="SUPFAM" id="SSF56219">
    <property type="entry name" value="DNase I-like"/>
    <property type="match status" value="1"/>
</dbReference>
<dbReference type="Gene3D" id="3.60.10.10">
    <property type="entry name" value="Endonuclease/exonuclease/phosphatase"/>
    <property type="match status" value="1"/>
</dbReference>
<evidence type="ECO:0000259" key="1">
    <source>
        <dbReference type="PROSITE" id="PS50878"/>
    </source>
</evidence>